<dbReference type="InterPro" id="IPR036390">
    <property type="entry name" value="WH_DNA-bd_sf"/>
</dbReference>
<feature type="compositionally biased region" description="Pro residues" evidence="10">
    <location>
        <begin position="246"/>
        <end position="256"/>
    </location>
</feature>
<evidence type="ECO:0000256" key="4">
    <source>
        <dbReference type="ARBA" id="ARBA00023015"/>
    </source>
</evidence>
<feature type="region of interest" description="Disordered" evidence="10">
    <location>
        <begin position="129"/>
        <end position="171"/>
    </location>
</feature>
<dbReference type="InterPro" id="IPR036388">
    <property type="entry name" value="WH-like_DNA-bd_sf"/>
</dbReference>
<evidence type="ECO:0000256" key="8">
    <source>
        <dbReference type="ARBA" id="ARBA00023242"/>
    </source>
</evidence>
<dbReference type="GO" id="GO:0000978">
    <property type="term" value="F:RNA polymerase II cis-regulatory region sequence-specific DNA binding"/>
    <property type="evidence" value="ECO:0007669"/>
    <property type="project" value="TreeGrafter"/>
</dbReference>
<evidence type="ECO:0000256" key="6">
    <source>
        <dbReference type="ARBA" id="ARBA00023125"/>
    </source>
</evidence>
<dbReference type="FunFam" id="1.10.10.10:FF:000037">
    <property type="entry name" value="Heat stress transcription factor B-4"/>
    <property type="match status" value="1"/>
</dbReference>
<dbReference type="PANTHER" id="PTHR10015">
    <property type="entry name" value="HEAT SHOCK TRANSCRIPTION FACTOR"/>
    <property type="match status" value="1"/>
</dbReference>
<evidence type="ECO:0000256" key="3">
    <source>
        <dbReference type="ARBA" id="ARBA00022553"/>
    </source>
</evidence>
<proteinExistence type="inferred from homology"/>
<dbReference type="GO" id="GO:0003700">
    <property type="term" value="F:DNA-binding transcription factor activity"/>
    <property type="evidence" value="ECO:0007669"/>
    <property type="project" value="InterPro"/>
</dbReference>
<dbReference type="AlphaFoldDB" id="A0A6P5F2H8"/>
<comment type="subunit">
    <text evidence="2">Homotrimer.</text>
</comment>
<comment type="similarity">
    <text evidence="9">Belongs to the HSF family.</text>
</comment>
<evidence type="ECO:0000313" key="12">
    <source>
        <dbReference type="Proteomes" id="UP000515123"/>
    </source>
</evidence>
<dbReference type="Pfam" id="PF00447">
    <property type="entry name" value="HSF_DNA-bind"/>
    <property type="match status" value="1"/>
</dbReference>
<organism evidence="12 13">
    <name type="scientific">Ananas comosus</name>
    <name type="common">Pineapple</name>
    <name type="synonym">Ananas ananas</name>
    <dbReference type="NCBI Taxonomy" id="4615"/>
    <lineage>
        <taxon>Eukaryota</taxon>
        <taxon>Viridiplantae</taxon>
        <taxon>Streptophyta</taxon>
        <taxon>Embryophyta</taxon>
        <taxon>Tracheophyta</taxon>
        <taxon>Spermatophyta</taxon>
        <taxon>Magnoliopsida</taxon>
        <taxon>Liliopsida</taxon>
        <taxon>Poales</taxon>
        <taxon>Bromeliaceae</taxon>
        <taxon>Bromelioideae</taxon>
        <taxon>Ananas</taxon>
    </lineage>
</organism>
<reference evidence="13" key="2">
    <citation type="submission" date="2025-08" db="UniProtKB">
        <authorList>
            <consortium name="RefSeq"/>
        </authorList>
    </citation>
    <scope>IDENTIFICATION</scope>
    <source>
        <tissue evidence="13">Leaf</tissue>
    </source>
</reference>
<evidence type="ECO:0000256" key="1">
    <source>
        <dbReference type="ARBA" id="ARBA00004123"/>
    </source>
</evidence>
<dbReference type="OrthoDB" id="60033at2759"/>
<protein>
    <submittedName>
        <fullName evidence="13">Heat stress transcription factor C-2b-like</fullName>
    </submittedName>
</protein>
<dbReference type="PROSITE" id="PS00434">
    <property type="entry name" value="HSF_DOMAIN"/>
    <property type="match status" value="1"/>
</dbReference>
<feature type="compositionally biased region" description="Low complexity" evidence="10">
    <location>
        <begin position="257"/>
        <end position="267"/>
    </location>
</feature>
<feature type="region of interest" description="Disordered" evidence="10">
    <location>
        <begin position="246"/>
        <end position="279"/>
    </location>
</feature>
<keyword evidence="6" id="KW-0238">DNA-binding</keyword>
<evidence type="ECO:0000256" key="7">
    <source>
        <dbReference type="ARBA" id="ARBA00023163"/>
    </source>
</evidence>
<dbReference type="GO" id="GO:0006357">
    <property type="term" value="P:regulation of transcription by RNA polymerase II"/>
    <property type="evidence" value="ECO:0007669"/>
    <property type="project" value="TreeGrafter"/>
</dbReference>
<evidence type="ECO:0000256" key="2">
    <source>
        <dbReference type="ARBA" id="ARBA00011233"/>
    </source>
</evidence>
<feature type="compositionally biased region" description="Low complexity" evidence="10">
    <location>
        <begin position="142"/>
        <end position="163"/>
    </location>
</feature>
<comment type="subcellular location">
    <subcellularLocation>
        <location evidence="1">Nucleus</location>
    </subcellularLocation>
</comment>
<dbReference type="PRINTS" id="PR00056">
    <property type="entry name" value="HSFDOMAIN"/>
</dbReference>
<evidence type="ECO:0000313" key="13">
    <source>
        <dbReference type="RefSeq" id="XP_020087693.1"/>
    </source>
</evidence>
<evidence type="ECO:0000256" key="5">
    <source>
        <dbReference type="ARBA" id="ARBA00023016"/>
    </source>
</evidence>
<dbReference type="PANTHER" id="PTHR10015:SF328">
    <property type="entry name" value="HEAT STRESS TRANSCRIPTION FACTOR C-2A"/>
    <property type="match status" value="1"/>
</dbReference>
<keyword evidence="4" id="KW-0805">Transcription regulation</keyword>
<dbReference type="InterPro" id="IPR000232">
    <property type="entry name" value="HSF_DNA-bd"/>
</dbReference>
<reference evidence="12" key="1">
    <citation type="journal article" date="2015" name="Nat. Genet.">
        <title>The pineapple genome and the evolution of CAM photosynthesis.</title>
        <authorList>
            <person name="Ming R."/>
            <person name="VanBuren R."/>
            <person name="Wai C.M."/>
            <person name="Tang H."/>
            <person name="Schatz M.C."/>
            <person name="Bowers J.E."/>
            <person name="Lyons E."/>
            <person name="Wang M.L."/>
            <person name="Chen J."/>
            <person name="Biggers E."/>
            <person name="Zhang J."/>
            <person name="Huang L."/>
            <person name="Zhang L."/>
            <person name="Miao W."/>
            <person name="Zhang J."/>
            <person name="Ye Z."/>
            <person name="Miao C."/>
            <person name="Lin Z."/>
            <person name="Wang H."/>
            <person name="Zhou H."/>
            <person name="Yim W.C."/>
            <person name="Priest H.D."/>
            <person name="Zheng C."/>
            <person name="Woodhouse M."/>
            <person name="Edger P.P."/>
            <person name="Guyot R."/>
            <person name="Guo H.B."/>
            <person name="Guo H."/>
            <person name="Zheng G."/>
            <person name="Singh R."/>
            <person name="Sharma A."/>
            <person name="Min X."/>
            <person name="Zheng Y."/>
            <person name="Lee H."/>
            <person name="Gurtowski J."/>
            <person name="Sedlazeck F.J."/>
            <person name="Harkess A."/>
            <person name="McKain M.R."/>
            <person name="Liao Z."/>
            <person name="Fang J."/>
            <person name="Liu J."/>
            <person name="Zhang X."/>
            <person name="Zhang Q."/>
            <person name="Hu W."/>
            <person name="Qin Y."/>
            <person name="Wang K."/>
            <person name="Chen L.Y."/>
            <person name="Shirley N."/>
            <person name="Lin Y.R."/>
            <person name="Liu L.Y."/>
            <person name="Hernandez A.G."/>
            <person name="Wright C.L."/>
            <person name="Bulone V."/>
            <person name="Tuskan G.A."/>
            <person name="Heath K."/>
            <person name="Zee F."/>
            <person name="Moore P.H."/>
            <person name="Sunkar R."/>
            <person name="Leebens-Mack J.H."/>
            <person name="Mockler T."/>
            <person name="Bennetzen J.L."/>
            <person name="Freeling M."/>
            <person name="Sankoff D."/>
            <person name="Paterson A.H."/>
            <person name="Zhu X."/>
            <person name="Yang X."/>
            <person name="Smith J.A."/>
            <person name="Cushman J.C."/>
            <person name="Paull R.E."/>
            <person name="Yu Q."/>
        </authorList>
    </citation>
    <scope>NUCLEOTIDE SEQUENCE [LARGE SCALE GENOMIC DNA]</scope>
    <source>
        <strain evidence="12">cv. F153</strain>
    </source>
</reference>
<dbReference type="GO" id="GO:0034605">
    <property type="term" value="P:cellular response to heat"/>
    <property type="evidence" value="ECO:0007669"/>
    <property type="project" value="TreeGrafter"/>
</dbReference>
<evidence type="ECO:0000256" key="10">
    <source>
        <dbReference type="SAM" id="MobiDB-lite"/>
    </source>
</evidence>
<dbReference type="SMART" id="SM00415">
    <property type="entry name" value="HSF"/>
    <property type="match status" value="1"/>
</dbReference>
<keyword evidence="5" id="KW-0346">Stress response</keyword>
<name>A0A6P5F2H8_ANACO</name>
<keyword evidence="3" id="KW-0597">Phosphoprotein</keyword>
<gene>
    <name evidence="13" type="primary">LOC109709783</name>
</gene>
<dbReference type="SUPFAM" id="SSF46785">
    <property type="entry name" value="Winged helix' DNA-binding domain"/>
    <property type="match status" value="1"/>
</dbReference>
<keyword evidence="8" id="KW-0539">Nucleus</keyword>
<keyword evidence="12" id="KW-1185">Reference proteome</keyword>
<accession>A0A6P5F2H8</accession>
<evidence type="ECO:0000259" key="11">
    <source>
        <dbReference type="PROSITE" id="PS00434"/>
    </source>
</evidence>
<sequence>MMTMMMEEDGSKNKNKNNNDHMMMIRGYRGGGGGALAAAPFVVKTYRMVNEPSTDAVIAWGKENNSFVVVDPFVFSQTLLPAHFKHNNFSSFVRQLNTYGFRKVDPDRWEFAHASFLRGQTHLLRQIARRNSGGGGGGGGSNSSSSACCSSSSSSSSTTTSTGWGVNGKKKKKMMMTTTMEEGDEAAVAEEVVRLKQEQKAIEERVARMWRRVQETERRPRQMLEFLFKLVGDPQLLPRLIVGPGPTPPPPPPPAAAPATATAAVPECGGGGGGEKRARRLRELEADREARPGVAGLCSWPLDSEGAAAGGFYDRRGEDELISAVDQPVGFLYGGDGGDYGGVVDGGGSSGGGFYPYAFPVGNGY</sequence>
<feature type="compositionally biased region" description="Gly residues" evidence="10">
    <location>
        <begin position="132"/>
        <end position="141"/>
    </location>
</feature>
<dbReference type="Proteomes" id="UP000515123">
    <property type="component" value="Linkage group 5"/>
</dbReference>
<keyword evidence="7" id="KW-0804">Transcription</keyword>
<dbReference type="GO" id="GO:0005634">
    <property type="term" value="C:nucleus"/>
    <property type="evidence" value="ECO:0007669"/>
    <property type="project" value="UniProtKB-SubCell"/>
</dbReference>
<dbReference type="RefSeq" id="XP_020087693.1">
    <property type="nucleotide sequence ID" value="XM_020232104.1"/>
</dbReference>
<dbReference type="GeneID" id="109709783"/>
<feature type="domain" description="HSF-type DNA-binding" evidence="11">
    <location>
        <begin position="80"/>
        <end position="104"/>
    </location>
</feature>
<dbReference type="Gene3D" id="1.10.10.10">
    <property type="entry name" value="Winged helix-like DNA-binding domain superfamily/Winged helix DNA-binding domain"/>
    <property type="match status" value="1"/>
</dbReference>
<evidence type="ECO:0000256" key="9">
    <source>
        <dbReference type="RuleBase" id="RU004020"/>
    </source>
</evidence>